<evidence type="ECO:0000313" key="2">
    <source>
        <dbReference type="Proteomes" id="UP000636960"/>
    </source>
</evidence>
<organism evidence="1 2">
    <name type="scientific">Paractinoplanes rishiriensis</name>
    <dbReference type="NCBI Taxonomy" id="1050105"/>
    <lineage>
        <taxon>Bacteria</taxon>
        <taxon>Bacillati</taxon>
        <taxon>Actinomycetota</taxon>
        <taxon>Actinomycetes</taxon>
        <taxon>Micromonosporales</taxon>
        <taxon>Micromonosporaceae</taxon>
        <taxon>Paractinoplanes</taxon>
    </lineage>
</organism>
<sequence>MTTVTPYVMVESAQPFVDFLKTAFDADIAKVVPLPTDPQRVIHAEARIGDGLLFFADAGPDGGQCQKFPVEPAHIQMWVTVPDADDAYTRAVNSGATPVMPVAAQDTGSRMGGFMAFGALWWVND</sequence>
<dbReference type="EMBL" id="BOMV01000071">
    <property type="protein sequence ID" value="GIE99392.1"/>
    <property type="molecule type" value="Genomic_DNA"/>
</dbReference>
<protein>
    <recommendedName>
        <fullName evidence="3">VOC domain-containing protein</fullName>
    </recommendedName>
</protein>
<dbReference type="RefSeq" id="WP_203786370.1">
    <property type="nucleotide sequence ID" value="NZ_BOMV01000071.1"/>
</dbReference>
<dbReference type="AlphaFoldDB" id="A0A919K4Y3"/>
<dbReference type="Gene3D" id="3.30.720.120">
    <property type="match status" value="1"/>
</dbReference>
<gene>
    <name evidence="1" type="ORF">Ari01nite_68570</name>
</gene>
<evidence type="ECO:0000313" key="1">
    <source>
        <dbReference type="EMBL" id="GIE99392.1"/>
    </source>
</evidence>
<proteinExistence type="predicted"/>
<dbReference type="Proteomes" id="UP000636960">
    <property type="component" value="Unassembled WGS sequence"/>
</dbReference>
<name>A0A919K4Y3_9ACTN</name>
<keyword evidence="2" id="KW-1185">Reference proteome</keyword>
<reference evidence="1" key="1">
    <citation type="submission" date="2021-01" db="EMBL/GenBank/DDBJ databases">
        <title>Whole genome shotgun sequence of Actinoplanes rishiriensis NBRC 108556.</title>
        <authorList>
            <person name="Komaki H."/>
            <person name="Tamura T."/>
        </authorList>
    </citation>
    <scope>NUCLEOTIDE SEQUENCE</scope>
    <source>
        <strain evidence="1">NBRC 108556</strain>
    </source>
</reference>
<comment type="caution">
    <text evidence="1">The sequence shown here is derived from an EMBL/GenBank/DDBJ whole genome shotgun (WGS) entry which is preliminary data.</text>
</comment>
<accession>A0A919K4Y3</accession>
<dbReference type="Gene3D" id="3.30.720.110">
    <property type="match status" value="1"/>
</dbReference>
<dbReference type="SUPFAM" id="SSF54593">
    <property type="entry name" value="Glyoxalase/Bleomycin resistance protein/Dihydroxybiphenyl dioxygenase"/>
    <property type="match status" value="1"/>
</dbReference>
<evidence type="ECO:0008006" key="3">
    <source>
        <dbReference type="Google" id="ProtNLM"/>
    </source>
</evidence>
<dbReference type="InterPro" id="IPR029068">
    <property type="entry name" value="Glyas_Bleomycin-R_OHBP_Dase"/>
</dbReference>